<evidence type="ECO:0000313" key="2">
    <source>
        <dbReference type="EMBL" id="MEX1662646.1"/>
    </source>
</evidence>
<dbReference type="RefSeq" id="WP_368392362.1">
    <property type="nucleotide sequence ID" value="NZ_JBFRYC010000008.1"/>
</dbReference>
<proteinExistence type="predicted"/>
<organism evidence="2 3">
    <name type="scientific">Thioclava arctica</name>
    <dbReference type="NCBI Taxonomy" id="3238301"/>
    <lineage>
        <taxon>Bacteria</taxon>
        <taxon>Pseudomonadati</taxon>
        <taxon>Pseudomonadota</taxon>
        <taxon>Alphaproteobacteria</taxon>
        <taxon>Rhodobacterales</taxon>
        <taxon>Paracoccaceae</taxon>
        <taxon>Thioclava</taxon>
    </lineage>
</organism>
<feature type="domain" description="Extensin-like C-terminal" evidence="1">
    <location>
        <begin position="47"/>
        <end position="200"/>
    </location>
</feature>
<sequence length="200" mass="20783">MTRGAIIAVAALALVSCGRAEREPAGYSSSGALCGIAGLEGARIAPIDGPGACGIVDPVQITAVSGIALSSPARVNCTAAAAFKRWVDRGIKPAVGKRGGGIATLNIAASYSCRTRNSRKGAKLSEHSKGNAIDVSGVVLRDGTRLTVQDDWHGKRRIIRKMHKSACGTFGTVLGPKSDSFHQDHLHVDVASYRSGAYCR</sequence>
<keyword evidence="3" id="KW-1185">Reference proteome</keyword>
<gene>
    <name evidence="2" type="ORF">AB4874_13455</name>
</gene>
<dbReference type="InterPro" id="IPR009683">
    <property type="entry name" value="Extensin-like_C"/>
</dbReference>
<dbReference type="Proteomes" id="UP001557465">
    <property type="component" value="Unassembled WGS sequence"/>
</dbReference>
<dbReference type="Pfam" id="PF06904">
    <property type="entry name" value="Extensin-like_C"/>
    <property type="match status" value="1"/>
</dbReference>
<evidence type="ECO:0000259" key="1">
    <source>
        <dbReference type="Pfam" id="PF06904"/>
    </source>
</evidence>
<protein>
    <submittedName>
        <fullName evidence="2">Extensin family protein</fullName>
    </submittedName>
</protein>
<dbReference type="PROSITE" id="PS51257">
    <property type="entry name" value="PROKAR_LIPOPROTEIN"/>
    <property type="match status" value="1"/>
</dbReference>
<accession>A0ABV3TM37</accession>
<dbReference type="EMBL" id="JBFRYC010000008">
    <property type="protein sequence ID" value="MEX1662646.1"/>
    <property type="molecule type" value="Genomic_DNA"/>
</dbReference>
<evidence type="ECO:0000313" key="3">
    <source>
        <dbReference type="Proteomes" id="UP001557465"/>
    </source>
</evidence>
<comment type="caution">
    <text evidence="2">The sequence shown here is derived from an EMBL/GenBank/DDBJ whole genome shotgun (WGS) entry which is preliminary data.</text>
</comment>
<name>A0ABV3TM37_9RHOB</name>
<reference evidence="2 3" key="1">
    <citation type="journal article" date="2011" name="Int. J. Syst. Evol. Microbiol.">
        <title>Zhongshania antarctica gen. nov., sp. nov. and Zhongshania guokunii sp. nov., gammaproteobacteria respectively isolated from coastal attached (fast) ice and surface seawater of the Antarctic.</title>
        <authorList>
            <person name="Li H.J."/>
            <person name="Zhang X.Y."/>
            <person name="Chen C.X."/>
            <person name="Zhang Y.J."/>
            <person name="Gao Z.M."/>
            <person name="Yu Y."/>
            <person name="Chen X.L."/>
            <person name="Chen B."/>
            <person name="Zhang Y.Z."/>
        </authorList>
    </citation>
    <scope>NUCLEOTIDE SEQUENCE [LARGE SCALE GENOMIC DNA]</scope>
    <source>
        <strain evidence="2 3">15-R06ZXC-3</strain>
    </source>
</reference>